<proteinExistence type="inferred from homology"/>
<dbReference type="Pfam" id="PF01242">
    <property type="entry name" value="PTPS"/>
    <property type="match status" value="1"/>
</dbReference>
<dbReference type="AlphaFoldDB" id="E1SVZ4"/>
<dbReference type="InterPro" id="IPR007115">
    <property type="entry name" value="6-PTP_synth/QueD"/>
</dbReference>
<dbReference type="GeneID" id="67183460"/>
<dbReference type="EC" id="4.1.2.50" evidence="3"/>
<dbReference type="eggNOG" id="COG0720">
    <property type="taxonomic scope" value="Bacteria"/>
</dbReference>
<dbReference type="STRING" id="550540.Fbal_3246"/>
<dbReference type="OrthoDB" id="5820615at2"/>
<evidence type="ECO:0000256" key="6">
    <source>
        <dbReference type="ARBA" id="ARBA00048807"/>
    </source>
</evidence>
<dbReference type="RefSeq" id="WP_013346751.1">
    <property type="nucleotide sequence ID" value="NC_014541.1"/>
</dbReference>
<keyword evidence="8" id="KW-1185">Reference proteome</keyword>
<evidence type="ECO:0000256" key="5">
    <source>
        <dbReference type="ARBA" id="ARBA00031449"/>
    </source>
</evidence>
<comment type="pathway">
    <text evidence="1">Purine metabolism; 7-cyano-7-deazaguanine biosynthesis.</text>
</comment>
<dbReference type="HOGENOM" id="CLU_962682_0_0_6"/>
<sequence length="293" mass="33157">MKLFVNDLTVIDSSVVHVERGIVGESWIVDLQLSGDLNNESMVLDFGIVKKQIKSLIDELVDHCLLVPASASSLEFCQEPERTWVKNNHSRHATFYVQGPEQAFCFIDADSIDEQSVSLFLEESILPQLPSNVQGLKLTLRSEQIDEPYYHYSHGLKKHSGNCQRIAHGHRSRVRVFNDGQLDRELQTLWAKRWEDIYLITEDDIAEVEAMSMHAQDIRLENAIGASYVSPQGYFEILLPVERVEVMVADSTVECIAEYIATRLAELRPNHKIEVHAFEGVGKGAIAEQILIV</sequence>
<name>E1SVZ4_FERBD</name>
<gene>
    <name evidence="7" type="ordered locus">Fbal_3246</name>
</gene>
<evidence type="ECO:0000256" key="1">
    <source>
        <dbReference type="ARBA" id="ARBA00005061"/>
    </source>
</evidence>
<evidence type="ECO:0000313" key="7">
    <source>
        <dbReference type="EMBL" id="ADN77445.1"/>
    </source>
</evidence>
<dbReference type="UniPathway" id="UPA00391"/>
<dbReference type="Proteomes" id="UP000006683">
    <property type="component" value="Chromosome"/>
</dbReference>
<evidence type="ECO:0000256" key="3">
    <source>
        <dbReference type="ARBA" id="ARBA00012982"/>
    </source>
</evidence>
<comment type="catalytic activity">
    <reaction evidence="6">
        <text>7,8-dihydroneopterin 3'-triphosphate + H2O = 6-carboxy-5,6,7,8-tetrahydropterin + triphosphate + acetaldehyde + 2 H(+)</text>
        <dbReference type="Rhea" id="RHEA:27966"/>
        <dbReference type="ChEBI" id="CHEBI:15343"/>
        <dbReference type="ChEBI" id="CHEBI:15377"/>
        <dbReference type="ChEBI" id="CHEBI:15378"/>
        <dbReference type="ChEBI" id="CHEBI:18036"/>
        <dbReference type="ChEBI" id="CHEBI:58462"/>
        <dbReference type="ChEBI" id="CHEBI:61032"/>
        <dbReference type="EC" id="4.1.2.50"/>
    </reaction>
</comment>
<dbReference type="Gene3D" id="3.30.479.10">
    <property type="entry name" value="6-pyruvoyl tetrahydropterin synthase/QueD"/>
    <property type="match status" value="2"/>
</dbReference>
<comment type="similarity">
    <text evidence="2">Belongs to the PTPS family. QueD subfamily.</text>
</comment>
<dbReference type="SUPFAM" id="SSF55620">
    <property type="entry name" value="Tetrahydrobiopterin biosynthesis enzymes-like"/>
    <property type="match status" value="2"/>
</dbReference>
<dbReference type="EMBL" id="CP002209">
    <property type="protein sequence ID" value="ADN77445.1"/>
    <property type="molecule type" value="Genomic_DNA"/>
</dbReference>
<dbReference type="GO" id="GO:0070497">
    <property type="term" value="F:6-carboxytetrahydropterin synthase activity"/>
    <property type="evidence" value="ECO:0007669"/>
    <property type="project" value="UniProtKB-EC"/>
</dbReference>
<dbReference type="InterPro" id="IPR038418">
    <property type="entry name" value="6-PTP_synth/QueD_sf"/>
</dbReference>
<accession>E1SVZ4</accession>
<protein>
    <recommendedName>
        <fullName evidence="4">6-carboxy-5,6,7,8-tetrahydropterin synthase</fullName>
        <ecNumber evidence="3">4.1.2.50</ecNumber>
    </recommendedName>
    <alternativeName>
        <fullName evidence="5">Queuosine biosynthesis protein QueD</fullName>
    </alternativeName>
</protein>
<evidence type="ECO:0000313" key="8">
    <source>
        <dbReference type="Proteomes" id="UP000006683"/>
    </source>
</evidence>
<reference evidence="7 8" key="1">
    <citation type="journal article" date="2010" name="Stand. Genomic Sci.">
        <title>Complete genome sequence of Ferrimonas balearica type strain (PAT).</title>
        <authorList>
            <person name="Nolan M."/>
            <person name="Sikorski J."/>
            <person name="Davenport K."/>
            <person name="Lucas S."/>
            <person name="Glavina Del Rio T."/>
            <person name="Tice H."/>
            <person name="Cheng J."/>
            <person name="Goodwin L."/>
            <person name="Pitluck S."/>
            <person name="Liolios K."/>
            <person name="Ivanova N."/>
            <person name="Mavromatis K."/>
            <person name="Ovchinnikova G."/>
            <person name="Pati A."/>
            <person name="Chen A."/>
            <person name="Palaniappan K."/>
            <person name="Land M."/>
            <person name="Hauser L."/>
            <person name="Chang Y."/>
            <person name="Jeffries C."/>
            <person name="Tapia R."/>
            <person name="Brettin T."/>
            <person name="Detter J."/>
            <person name="Han C."/>
            <person name="Yasawong M."/>
            <person name="Rohde M."/>
            <person name="Tindall B."/>
            <person name="Goker M."/>
            <person name="Woyke T."/>
            <person name="Bristow J."/>
            <person name="Eisen J."/>
            <person name="Markowitz V."/>
            <person name="Hugenholtz P."/>
            <person name="Kyrpides N."/>
            <person name="Klenk H."/>
            <person name="Lapidus A."/>
        </authorList>
    </citation>
    <scope>NUCLEOTIDE SEQUENCE [LARGE SCALE GENOMIC DNA]</scope>
    <source>
        <strain evidence="8">DSM 9799 / CCM 4581 / KCTC 23876 / PAT</strain>
    </source>
</reference>
<evidence type="ECO:0000256" key="4">
    <source>
        <dbReference type="ARBA" id="ARBA00018141"/>
    </source>
</evidence>
<evidence type="ECO:0000256" key="2">
    <source>
        <dbReference type="ARBA" id="ARBA00008900"/>
    </source>
</evidence>
<organism evidence="7 8">
    <name type="scientific">Ferrimonas balearica (strain DSM 9799 / CCM 4581 / KCTC 23876 / PAT)</name>
    <dbReference type="NCBI Taxonomy" id="550540"/>
    <lineage>
        <taxon>Bacteria</taxon>
        <taxon>Pseudomonadati</taxon>
        <taxon>Pseudomonadota</taxon>
        <taxon>Gammaproteobacteria</taxon>
        <taxon>Alteromonadales</taxon>
        <taxon>Ferrimonadaceae</taxon>
        <taxon>Ferrimonas</taxon>
    </lineage>
</organism>
<dbReference type="KEGG" id="fbl:Fbal_3246"/>